<feature type="domain" description="JmjC" evidence="3">
    <location>
        <begin position="532"/>
        <end position="688"/>
    </location>
</feature>
<dbReference type="Gene3D" id="2.60.120.650">
    <property type="entry name" value="Cupin"/>
    <property type="match status" value="1"/>
</dbReference>
<keyword evidence="1" id="KW-0040">ANK repeat</keyword>
<dbReference type="SUPFAM" id="SSF51197">
    <property type="entry name" value="Clavaminate synthase-like"/>
    <property type="match status" value="1"/>
</dbReference>
<dbReference type="SMART" id="SM00248">
    <property type="entry name" value="ANK"/>
    <property type="match status" value="3"/>
</dbReference>
<accession>A0AA36JGD9</accession>
<feature type="repeat" description="ANK" evidence="1">
    <location>
        <begin position="323"/>
        <end position="355"/>
    </location>
</feature>
<protein>
    <recommendedName>
        <fullName evidence="3">JmjC domain-containing protein</fullName>
    </recommendedName>
</protein>
<dbReference type="Proteomes" id="UP001178507">
    <property type="component" value="Unassembled WGS sequence"/>
</dbReference>
<dbReference type="EMBL" id="CAUJNA010003572">
    <property type="protein sequence ID" value="CAJ1405194.1"/>
    <property type="molecule type" value="Genomic_DNA"/>
</dbReference>
<dbReference type="Pfam" id="PF12796">
    <property type="entry name" value="Ank_2"/>
    <property type="match status" value="1"/>
</dbReference>
<feature type="repeat" description="ANK" evidence="1">
    <location>
        <begin position="289"/>
        <end position="321"/>
    </location>
</feature>
<evidence type="ECO:0000313" key="4">
    <source>
        <dbReference type="EMBL" id="CAJ1405194.1"/>
    </source>
</evidence>
<dbReference type="SUPFAM" id="SSF48403">
    <property type="entry name" value="Ankyrin repeat"/>
    <property type="match status" value="1"/>
</dbReference>
<organism evidence="4 5">
    <name type="scientific">Effrenium voratum</name>
    <dbReference type="NCBI Taxonomy" id="2562239"/>
    <lineage>
        <taxon>Eukaryota</taxon>
        <taxon>Sar</taxon>
        <taxon>Alveolata</taxon>
        <taxon>Dinophyceae</taxon>
        <taxon>Suessiales</taxon>
        <taxon>Symbiodiniaceae</taxon>
        <taxon>Effrenium</taxon>
    </lineage>
</organism>
<dbReference type="InterPro" id="IPR003347">
    <property type="entry name" value="JmjC_dom"/>
</dbReference>
<evidence type="ECO:0000259" key="3">
    <source>
        <dbReference type="PROSITE" id="PS51184"/>
    </source>
</evidence>
<dbReference type="PROSITE" id="PS50297">
    <property type="entry name" value="ANK_REP_REGION"/>
    <property type="match status" value="2"/>
</dbReference>
<evidence type="ECO:0000313" key="5">
    <source>
        <dbReference type="Proteomes" id="UP001178507"/>
    </source>
</evidence>
<feature type="chain" id="PRO_5041431263" description="JmjC domain-containing protein" evidence="2">
    <location>
        <begin position="23"/>
        <end position="688"/>
    </location>
</feature>
<dbReference type="InterPro" id="IPR002110">
    <property type="entry name" value="Ankyrin_rpt"/>
</dbReference>
<keyword evidence="2" id="KW-0732">Signal</keyword>
<dbReference type="InterPro" id="IPR050910">
    <property type="entry name" value="JMJD6_ArgDemeth/LysHydrox"/>
</dbReference>
<dbReference type="Gene3D" id="1.25.40.20">
    <property type="entry name" value="Ankyrin repeat-containing domain"/>
    <property type="match status" value="1"/>
</dbReference>
<keyword evidence="5" id="KW-1185">Reference proteome</keyword>
<feature type="signal peptide" evidence="2">
    <location>
        <begin position="1"/>
        <end position="22"/>
    </location>
</feature>
<comment type="caution">
    <text evidence="4">The sequence shown here is derived from an EMBL/GenBank/DDBJ whole genome shotgun (WGS) entry which is preliminary data.</text>
</comment>
<dbReference type="Pfam" id="PF13621">
    <property type="entry name" value="Cupin_8"/>
    <property type="match status" value="1"/>
</dbReference>
<dbReference type="PROSITE" id="PS50088">
    <property type="entry name" value="ANK_REPEAT"/>
    <property type="match status" value="2"/>
</dbReference>
<dbReference type="InterPro" id="IPR036770">
    <property type="entry name" value="Ankyrin_rpt-contain_sf"/>
</dbReference>
<proteinExistence type="predicted"/>
<dbReference type="PROSITE" id="PS51184">
    <property type="entry name" value="JMJC"/>
    <property type="match status" value="1"/>
</dbReference>
<dbReference type="InterPro" id="IPR041667">
    <property type="entry name" value="Cupin_8"/>
</dbReference>
<dbReference type="AlphaFoldDB" id="A0AA36JGD9"/>
<name>A0AA36JGD9_9DINO</name>
<dbReference type="PANTHER" id="PTHR12480">
    <property type="entry name" value="ARGININE DEMETHYLASE AND LYSYL-HYDROXYLASE JMJD"/>
    <property type="match status" value="1"/>
</dbReference>
<evidence type="ECO:0000256" key="2">
    <source>
        <dbReference type="SAM" id="SignalP"/>
    </source>
</evidence>
<evidence type="ECO:0000256" key="1">
    <source>
        <dbReference type="PROSITE-ProRule" id="PRU00023"/>
    </source>
</evidence>
<reference evidence="4" key="1">
    <citation type="submission" date="2023-08" db="EMBL/GenBank/DDBJ databases">
        <authorList>
            <person name="Chen Y."/>
            <person name="Shah S."/>
            <person name="Dougan E. K."/>
            <person name="Thang M."/>
            <person name="Chan C."/>
        </authorList>
    </citation>
    <scope>NUCLEOTIDE SEQUENCE</scope>
</reference>
<gene>
    <name evidence="4" type="ORF">EVOR1521_LOCUS27474</name>
</gene>
<sequence length="688" mass="75923">MAAVWRLWRHALLALVVAGARLSDLLVATAQGHSSLQLALDRPDLPAAWQSAVDDFGFGVLAVAAYNGDARSAELLLSRGAKVPKGQLTIFKGQAPVQVSSVVELVVRRSAMLIMLGTGFNMPSYLHEAQKKISTARAPSEAAPEVPDMGRALALLIRAGAEASEKSQEEGSDLARAAYFLDSAVVDVLVQTGVRRRAASRALIAALLGISQLKHRLNRALLQQPRMAGRLFRDFYGFDIESEAELLSPSFQSMSFQDTLRMVNGKALQVVRGLLQARADPSFAQSRQSGKTPLHHCAEHGLTDLAEELLAARANLDSKSKAMQRTPLHQAVVHRSLGVVKALLSAGASATAVDAAGRAPPELANLLGWTQVQLPNLFACEDECPKQGSRLLVHELLPKGWQLHWDSGNMAETAWNNCEIQVMDVKDMTADLFVKDFLSLRRPLLVRGGAKHMPALERWNLRYLVRKAGDTLMSAVTIPYPEDFGDADAKDAIDLTLKEYVERVMGKVNSSSGTPLYVFSVVEQDDPKFHKLLSLVQKDVAPHPHWLQQEHDQPRYRFGNIQFGLGPRGSGAPQHYHTHAYASLFSGRKSWLFYPPPKSALSRQHAIQALHEDRQRRKQLPPVQTTHDALMLKSELPLFCEQVPGDIMYVPTDWGHMTFNEETSVSISREFSWDAEESDSHVINSLQL</sequence>